<evidence type="ECO:0000313" key="2">
    <source>
        <dbReference type="EMBL" id="PMD32675.1"/>
    </source>
</evidence>
<dbReference type="Proteomes" id="UP000235786">
    <property type="component" value="Unassembled WGS sequence"/>
</dbReference>
<evidence type="ECO:0000313" key="3">
    <source>
        <dbReference type="Proteomes" id="UP000235786"/>
    </source>
</evidence>
<protein>
    <submittedName>
        <fullName evidence="2">Uncharacterized protein</fullName>
    </submittedName>
</protein>
<gene>
    <name evidence="2" type="ORF">L207DRAFT_590370</name>
</gene>
<dbReference type="EMBL" id="KZ613958">
    <property type="protein sequence ID" value="PMD32675.1"/>
    <property type="molecule type" value="Genomic_DNA"/>
</dbReference>
<feature type="region of interest" description="Disordered" evidence="1">
    <location>
        <begin position="117"/>
        <end position="142"/>
    </location>
</feature>
<dbReference type="AlphaFoldDB" id="A0A2J6R2F2"/>
<evidence type="ECO:0000256" key="1">
    <source>
        <dbReference type="SAM" id="MobiDB-lite"/>
    </source>
</evidence>
<proteinExistence type="predicted"/>
<name>A0A2J6R2F2_HYAVF</name>
<accession>A0A2J6R2F2</accession>
<feature type="compositionally biased region" description="Basic and acidic residues" evidence="1">
    <location>
        <begin position="117"/>
        <end position="126"/>
    </location>
</feature>
<organism evidence="2 3">
    <name type="scientific">Hyaloscypha variabilis (strain UAMH 11265 / GT02V1 / F)</name>
    <name type="common">Meliniomyces variabilis</name>
    <dbReference type="NCBI Taxonomy" id="1149755"/>
    <lineage>
        <taxon>Eukaryota</taxon>
        <taxon>Fungi</taxon>
        <taxon>Dikarya</taxon>
        <taxon>Ascomycota</taxon>
        <taxon>Pezizomycotina</taxon>
        <taxon>Leotiomycetes</taxon>
        <taxon>Helotiales</taxon>
        <taxon>Hyaloscyphaceae</taxon>
        <taxon>Hyaloscypha</taxon>
        <taxon>Hyaloscypha variabilis</taxon>
    </lineage>
</organism>
<sequence>MHPKGSVCPPPSPPTSSGANTLLRKLRSLLTEYNTLVKHYDRRGPAIRAIFQAYEYLNSMDMEKLVTRAEKLVSRLGSYVSINPQADRSPREEFDMLERLYASTREDLDMIREELESLERGDDYDNSRPAARPTSGFAPSEEVLQLRGENSVLREENRRLGEELEEAEDTIRRLAGKVAALEEKRGGRR</sequence>
<keyword evidence="3" id="KW-1185">Reference proteome</keyword>
<dbReference type="OrthoDB" id="10491348at2759"/>
<reference evidence="2 3" key="1">
    <citation type="submission" date="2016-04" db="EMBL/GenBank/DDBJ databases">
        <title>A degradative enzymes factory behind the ericoid mycorrhizal symbiosis.</title>
        <authorList>
            <consortium name="DOE Joint Genome Institute"/>
            <person name="Martino E."/>
            <person name="Morin E."/>
            <person name="Grelet G."/>
            <person name="Kuo A."/>
            <person name="Kohler A."/>
            <person name="Daghino S."/>
            <person name="Barry K."/>
            <person name="Choi C."/>
            <person name="Cichocki N."/>
            <person name="Clum A."/>
            <person name="Copeland A."/>
            <person name="Hainaut M."/>
            <person name="Haridas S."/>
            <person name="Labutti K."/>
            <person name="Lindquist E."/>
            <person name="Lipzen A."/>
            <person name="Khouja H.-R."/>
            <person name="Murat C."/>
            <person name="Ohm R."/>
            <person name="Olson A."/>
            <person name="Spatafora J."/>
            <person name="Veneault-Fourrey C."/>
            <person name="Henrissat B."/>
            <person name="Grigoriev I."/>
            <person name="Martin F."/>
            <person name="Perotto S."/>
        </authorList>
    </citation>
    <scope>NUCLEOTIDE SEQUENCE [LARGE SCALE GENOMIC DNA]</scope>
    <source>
        <strain evidence="2 3">F</strain>
    </source>
</reference>